<evidence type="ECO:0000313" key="2">
    <source>
        <dbReference type="Proteomes" id="UP000265520"/>
    </source>
</evidence>
<reference evidence="1 2" key="1">
    <citation type="journal article" date="2018" name="Front. Plant Sci.">
        <title>Red Clover (Trifolium pratense) and Zigzag Clover (T. medium) - A Picture of Genomic Similarities and Differences.</title>
        <authorList>
            <person name="Dluhosova J."/>
            <person name="Istvanek J."/>
            <person name="Nedelnik J."/>
            <person name="Repkova J."/>
        </authorList>
    </citation>
    <scope>NUCLEOTIDE SEQUENCE [LARGE SCALE GENOMIC DNA]</scope>
    <source>
        <strain evidence="2">cv. 10/8</strain>
        <tissue evidence="1">Leaf</tissue>
    </source>
</reference>
<comment type="caution">
    <text evidence="1">The sequence shown here is derived from an EMBL/GenBank/DDBJ whole genome shotgun (WGS) entry which is preliminary data.</text>
</comment>
<dbReference type="AlphaFoldDB" id="A0A392MT96"/>
<accession>A0A392MT96</accession>
<dbReference type="EMBL" id="LXQA010018435">
    <property type="protein sequence ID" value="MCH90492.1"/>
    <property type="molecule type" value="Genomic_DNA"/>
</dbReference>
<name>A0A392MT96_9FABA</name>
<protein>
    <submittedName>
        <fullName evidence="1">Uncharacterized protein</fullName>
    </submittedName>
</protein>
<proteinExistence type="predicted"/>
<feature type="non-terminal residue" evidence="1">
    <location>
        <position position="197"/>
    </location>
</feature>
<keyword evidence="2" id="KW-1185">Reference proteome</keyword>
<evidence type="ECO:0000313" key="1">
    <source>
        <dbReference type="EMBL" id="MCH90492.1"/>
    </source>
</evidence>
<gene>
    <name evidence="1" type="ORF">A2U01_0011408</name>
</gene>
<sequence length="197" mass="22158">MSSPAMEVLDGAVAVVNITGGGSAFRIKHRLADTNSNVRPCTNCPPELRKTMLAITDDLQEKLLKKIHVDLNIEGDNRDADVEVGDGAKGKRKSQGELARKYMYKRGLTQAKQTTINGAYKNDIREDACKDIALFFYNNVIPFNVARSDEYLKMFDSIAKHGLGFKPPSYHEIRVKHLDFYYGEISKVVAGYRPDWE</sequence>
<dbReference type="Proteomes" id="UP000265520">
    <property type="component" value="Unassembled WGS sequence"/>
</dbReference>
<organism evidence="1 2">
    <name type="scientific">Trifolium medium</name>
    <dbReference type="NCBI Taxonomy" id="97028"/>
    <lineage>
        <taxon>Eukaryota</taxon>
        <taxon>Viridiplantae</taxon>
        <taxon>Streptophyta</taxon>
        <taxon>Embryophyta</taxon>
        <taxon>Tracheophyta</taxon>
        <taxon>Spermatophyta</taxon>
        <taxon>Magnoliopsida</taxon>
        <taxon>eudicotyledons</taxon>
        <taxon>Gunneridae</taxon>
        <taxon>Pentapetalae</taxon>
        <taxon>rosids</taxon>
        <taxon>fabids</taxon>
        <taxon>Fabales</taxon>
        <taxon>Fabaceae</taxon>
        <taxon>Papilionoideae</taxon>
        <taxon>50 kb inversion clade</taxon>
        <taxon>NPAAA clade</taxon>
        <taxon>Hologalegina</taxon>
        <taxon>IRL clade</taxon>
        <taxon>Trifolieae</taxon>
        <taxon>Trifolium</taxon>
    </lineage>
</organism>